<proteinExistence type="predicted"/>
<keyword evidence="3" id="KW-1185">Reference proteome</keyword>
<evidence type="ECO:0000313" key="3">
    <source>
        <dbReference type="Proteomes" id="UP000574761"/>
    </source>
</evidence>
<organism evidence="2 3">
    <name type="scientific">Mycoplana azooxidifex</name>
    <dbReference type="NCBI Taxonomy" id="1636188"/>
    <lineage>
        <taxon>Bacteria</taxon>
        <taxon>Pseudomonadati</taxon>
        <taxon>Pseudomonadota</taxon>
        <taxon>Alphaproteobacteria</taxon>
        <taxon>Hyphomicrobiales</taxon>
        <taxon>Rhizobiaceae</taxon>
        <taxon>Mycoplana</taxon>
    </lineage>
</organism>
<protein>
    <submittedName>
        <fullName evidence="2">Uncharacterized protein</fullName>
    </submittedName>
</protein>
<comment type="caution">
    <text evidence="2">The sequence shown here is derived from an EMBL/GenBank/DDBJ whole genome shotgun (WGS) entry which is preliminary data.</text>
</comment>
<gene>
    <name evidence="2" type="ORF">GGQ64_000427</name>
</gene>
<name>A0A7W6D629_9HYPH</name>
<reference evidence="2 3" key="1">
    <citation type="submission" date="2020-08" db="EMBL/GenBank/DDBJ databases">
        <title>Genomic Encyclopedia of Type Strains, Phase IV (KMG-IV): sequencing the most valuable type-strain genomes for metagenomic binning, comparative biology and taxonomic classification.</title>
        <authorList>
            <person name="Goeker M."/>
        </authorList>
    </citation>
    <scope>NUCLEOTIDE SEQUENCE [LARGE SCALE GENOMIC DNA]</scope>
    <source>
        <strain evidence="2 3">DSM 100211</strain>
    </source>
</reference>
<accession>A0A7W6D629</accession>
<evidence type="ECO:0000313" key="2">
    <source>
        <dbReference type="EMBL" id="MBB3975251.1"/>
    </source>
</evidence>
<feature type="chain" id="PRO_5031379491" evidence="1">
    <location>
        <begin position="29"/>
        <end position="537"/>
    </location>
</feature>
<dbReference type="AlphaFoldDB" id="A0A7W6D629"/>
<sequence>MKAKTIAARLLVACLFAVLLSVAPPARADSSYITDPGEAARAFDALVAEAGGRPRLYALELSDRRLTIDIRGKRPTELDEWQIGRVKRLFFAFETTVGPRPTRSAGLVGDIDSGFFDRSEIALEKVPEVAANAIAYARLDEEAHVQSIEIARHIDILPMPAYGDIRWSIYVTSGSESAIVRTDAAGNIIGADLANTNRARNMDLLGDGDWPHREARDALFAVFGDERRLRDFTVRPRAISVTADYPAAPGRKEDYNWTISGVTRSPLLSPLMHGAGEDELFSLQEVDLTALARIRAIARNAWGHESAKLEYMTLRRVSETAGKPELRWIVTFTERSTKAGVADASGSVEVTPDGTVRKVTLPAGRASGADWLAPATISATLGRIGKDFGPGGRFAEIVFDADKARILGEDPVRPGAMAGFEADASGMSRIRRLMPWDEQYRKERLFDLEALSVFTQGDSLADFTARTYRRLQVDEATMPQIRYAFAIGQIMGPDGTYMVPSPDGRPTLQVRLESADGSRNGRVVYDSSGQEIDVRMP</sequence>
<evidence type="ECO:0000256" key="1">
    <source>
        <dbReference type="SAM" id="SignalP"/>
    </source>
</evidence>
<dbReference type="EMBL" id="JACIEE010000001">
    <property type="protein sequence ID" value="MBB3975251.1"/>
    <property type="molecule type" value="Genomic_DNA"/>
</dbReference>
<dbReference type="RefSeq" id="WP_183798355.1">
    <property type="nucleotide sequence ID" value="NZ_JACIEE010000001.1"/>
</dbReference>
<dbReference type="Proteomes" id="UP000574761">
    <property type="component" value="Unassembled WGS sequence"/>
</dbReference>
<feature type="signal peptide" evidence="1">
    <location>
        <begin position="1"/>
        <end position="28"/>
    </location>
</feature>
<keyword evidence="1" id="KW-0732">Signal</keyword>